<accession>A0ABS7VW62</accession>
<dbReference type="Proteomes" id="UP000704176">
    <property type="component" value="Unassembled WGS sequence"/>
</dbReference>
<name>A0ABS7VW62_9HYPH</name>
<organism evidence="1 2">
    <name type="scientific">Microvirga puerhi</name>
    <dbReference type="NCBI Taxonomy" id="2876078"/>
    <lineage>
        <taxon>Bacteria</taxon>
        <taxon>Pseudomonadati</taxon>
        <taxon>Pseudomonadota</taxon>
        <taxon>Alphaproteobacteria</taxon>
        <taxon>Hyphomicrobiales</taxon>
        <taxon>Methylobacteriaceae</taxon>
        <taxon>Microvirga</taxon>
    </lineage>
</organism>
<dbReference type="InterPro" id="IPR016181">
    <property type="entry name" value="Acyl_CoA_acyltransferase"/>
</dbReference>
<protein>
    <recommendedName>
        <fullName evidence="3">DUF4261 domain-containing protein</fullName>
    </recommendedName>
</protein>
<evidence type="ECO:0000313" key="1">
    <source>
        <dbReference type="EMBL" id="MBZ6079396.1"/>
    </source>
</evidence>
<proteinExistence type="predicted"/>
<dbReference type="Gene3D" id="3.40.630.30">
    <property type="match status" value="1"/>
</dbReference>
<evidence type="ECO:0008006" key="3">
    <source>
        <dbReference type="Google" id="ProtNLM"/>
    </source>
</evidence>
<comment type="caution">
    <text evidence="1">The sequence shown here is derived from an EMBL/GenBank/DDBJ whole genome shotgun (WGS) entry which is preliminary data.</text>
</comment>
<keyword evidence="2" id="KW-1185">Reference proteome</keyword>
<evidence type="ECO:0000313" key="2">
    <source>
        <dbReference type="Proteomes" id="UP000704176"/>
    </source>
</evidence>
<dbReference type="EMBL" id="JAIRBM010000035">
    <property type="protein sequence ID" value="MBZ6079396.1"/>
    <property type="molecule type" value="Genomic_DNA"/>
</dbReference>
<gene>
    <name evidence="1" type="ORF">K9B37_24375</name>
</gene>
<sequence>MGAVLKHVGPGRYRYGWHLNLEQAREEDLRDVPGIEMENIRPLTVHAVDFRRWSNWDEYWAGTSNNTRRNAKRAEKADLHVQTRVGLKCLLHVSAIIRLRSVMYERKGIQFDWIRALLSYIGGHLTAPSHRISAIISEMGQPQAAFIGFEFGTHTYYIAGGSQPSNNGVAWYLQKLMLYRAWERTGGRATYIMGHVDYETHDETIGGGLLRSRRAVNASNYETSVITFRYRPSSVASSAQLHSDS</sequence>
<dbReference type="RefSeq" id="WP_224316412.1">
    <property type="nucleotide sequence ID" value="NZ_JAIRBM010000035.1"/>
</dbReference>
<dbReference type="SUPFAM" id="SSF55729">
    <property type="entry name" value="Acyl-CoA N-acyltransferases (Nat)"/>
    <property type="match status" value="1"/>
</dbReference>
<reference evidence="1 2" key="1">
    <citation type="submission" date="2021-09" db="EMBL/GenBank/DDBJ databases">
        <title>The complete genome sequence of a new microorganism.</title>
        <authorList>
            <person name="Zi Z."/>
        </authorList>
    </citation>
    <scope>NUCLEOTIDE SEQUENCE [LARGE SCALE GENOMIC DNA]</scope>
    <source>
        <strain evidence="1 2">WGZ8</strain>
    </source>
</reference>